<feature type="chain" id="PRO_5009326082" description="Protein TsetseEP domain-containing protein" evidence="2">
    <location>
        <begin position="19"/>
        <end position="216"/>
    </location>
</feature>
<name>A0A1I8P5J0_STOCA</name>
<dbReference type="OrthoDB" id="8036301at2759"/>
<keyword evidence="5" id="KW-1185">Reference proteome</keyword>
<keyword evidence="2" id="KW-0732">Signal</keyword>
<gene>
    <name evidence="4" type="primary">106088941</name>
</gene>
<feature type="domain" description="Protein TsetseEP" evidence="3">
    <location>
        <begin position="54"/>
        <end position="168"/>
    </location>
</feature>
<dbReference type="VEuPathDB" id="VectorBase:SCAU005017"/>
<dbReference type="AlphaFoldDB" id="A0A1I8P5J0"/>
<evidence type="ECO:0000256" key="1">
    <source>
        <dbReference type="SAM" id="MobiDB-lite"/>
    </source>
</evidence>
<reference evidence="4" key="1">
    <citation type="submission" date="2020-05" db="UniProtKB">
        <authorList>
            <consortium name="EnsemblMetazoa"/>
        </authorList>
    </citation>
    <scope>IDENTIFICATION</scope>
    <source>
        <strain evidence="4">USDA</strain>
    </source>
</reference>
<dbReference type="Pfam" id="PF05267">
    <property type="entry name" value="DUF725"/>
    <property type="match status" value="1"/>
</dbReference>
<dbReference type="KEGG" id="scac:106088941"/>
<evidence type="ECO:0000313" key="5">
    <source>
        <dbReference type="Proteomes" id="UP000095300"/>
    </source>
</evidence>
<evidence type="ECO:0000256" key="2">
    <source>
        <dbReference type="SAM" id="SignalP"/>
    </source>
</evidence>
<organism evidence="4 5">
    <name type="scientific">Stomoxys calcitrans</name>
    <name type="common">Stable fly</name>
    <name type="synonym">Conops calcitrans</name>
    <dbReference type="NCBI Taxonomy" id="35570"/>
    <lineage>
        <taxon>Eukaryota</taxon>
        <taxon>Metazoa</taxon>
        <taxon>Ecdysozoa</taxon>
        <taxon>Arthropoda</taxon>
        <taxon>Hexapoda</taxon>
        <taxon>Insecta</taxon>
        <taxon>Pterygota</taxon>
        <taxon>Neoptera</taxon>
        <taxon>Endopterygota</taxon>
        <taxon>Diptera</taxon>
        <taxon>Brachycera</taxon>
        <taxon>Muscomorpha</taxon>
        <taxon>Muscoidea</taxon>
        <taxon>Muscidae</taxon>
        <taxon>Stomoxys</taxon>
    </lineage>
</organism>
<sequence>MKSFLAITFLAVVGLACAFKSPDEVQAEALAYVEDQITLLLRKPAIGRSGGGLACYDKYIPLITAATENSKKDTAICVQRASSQREDESNKVKQQRSTLNHQVESVQELFKDCSKHTDDLRYLSCIRDNSQVLQSTVQQVSSSATSLANGLSTAYTNIASAEDRCTQTVLEKVKADTDALTGALQNCLMNGFDEPQPELPTTTAPGMGEAGTELAQ</sequence>
<evidence type="ECO:0000313" key="4">
    <source>
        <dbReference type="EnsemblMetazoa" id="SCAU005017-PA"/>
    </source>
</evidence>
<proteinExistence type="predicted"/>
<dbReference type="PROSITE" id="PS51257">
    <property type="entry name" value="PROKAR_LIPOPROTEIN"/>
    <property type="match status" value="1"/>
</dbReference>
<feature type="signal peptide" evidence="2">
    <location>
        <begin position="1"/>
        <end position="18"/>
    </location>
</feature>
<feature type="region of interest" description="Disordered" evidence="1">
    <location>
        <begin position="193"/>
        <end position="216"/>
    </location>
</feature>
<dbReference type="InterPro" id="IPR007931">
    <property type="entry name" value="TsetseEP"/>
</dbReference>
<dbReference type="EnsemblMetazoa" id="SCAU005017-RA">
    <property type="protein sequence ID" value="SCAU005017-PA"/>
    <property type="gene ID" value="SCAU005017"/>
</dbReference>
<accession>A0A1I8P5J0</accession>
<evidence type="ECO:0000259" key="3">
    <source>
        <dbReference type="Pfam" id="PF05267"/>
    </source>
</evidence>
<protein>
    <recommendedName>
        <fullName evidence="3">Protein TsetseEP domain-containing protein</fullName>
    </recommendedName>
</protein>
<dbReference type="Proteomes" id="UP000095300">
    <property type="component" value="Unassembled WGS sequence"/>
</dbReference>